<evidence type="ECO:0008006" key="4">
    <source>
        <dbReference type="Google" id="ProtNLM"/>
    </source>
</evidence>
<sequence>MKDDWGPGKDPQAVPSTGTVTASGQLNVAGHRVFVGRERGEKKESTAGKVDYWYTETTVWVQWPDDRKEMVTYPQPTFTKPSVVDGWPQDKDSQATHGTGTVTAGGALNVAGNRVPVGQLCGGTSTQGKVDYWYAESRVWVQWQAPGPARRVMVVFPRPAFAKPSVVDGWGPGGKDPQAVPGGTGTVGANGQLNVAGHPVYVGKRRGGESTKGKVSYWYTESGVWVQWQEPDAFGQPRRVMATYPQPTLSNPSVVDNGDEGVDPQATPGTGTVTAAGELNVAGHKVYLGKLRGGTSTKGKVSYWYTESRVWVRWQEPDASGQPRRVMVGFPRPTFNWAAGRGGGGPGEPVSPAAGGDAATTVLLAWTEPFSSVSTEQRDARPAGPRPGSEGWSYLRRSVRGITSGSALARPVRGRGAADPDSGVIGSPVGSASSWSAPHAVIRVVHEWVTGQSLV</sequence>
<evidence type="ECO:0000313" key="3">
    <source>
        <dbReference type="Proteomes" id="UP001550348"/>
    </source>
</evidence>
<dbReference type="Proteomes" id="UP001550348">
    <property type="component" value="Unassembled WGS sequence"/>
</dbReference>
<accession>A0ABV2VWC8</accession>
<feature type="non-terminal residue" evidence="2">
    <location>
        <position position="455"/>
    </location>
</feature>
<protein>
    <recommendedName>
        <fullName evidence="4">Minor tail protein</fullName>
    </recommendedName>
</protein>
<proteinExistence type="predicted"/>
<feature type="compositionally biased region" description="Polar residues" evidence="1">
    <location>
        <begin position="14"/>
        <end position="25"/>
    </location>
</feature>
<feature type="region of interest" description="Disordered" evidence="1">
    <location>
        <begin position="406"/>
        <end position="434"/>
    </location>
</feature>
<comment type="caution">
    <text evidence="2">The sequence shown here is derived from an EMBL/GenBank/DDBJ whole genome shotgun (WGS) entry which is preliminary data.</text>
</comment>
<reference evidence="2 3" key="1">
    <citation type="submission" date="2024-06" db="EMBL/GenBank/DDBJ databases">
        <title>The Natural Products Discovery Center: Release of the First 8490 Sequenced Strains for Exploring Actinobacteria Biosynthetic Diversity.</title>
        <authorList>
            <person name="Kalkreuter E."/>
            <person name="Kautsar S.A."/>
            <person name="Yang D."/>
            <person name="Bader C.D."/>
            <person name="Teijaro C.N."/>
            <person name="Fluegel L."/>
            <person name="Davis C.M."/>
            <person name="Simpson J.R."/>
            <person name="Lauterbach L."/>
            <person name="Steele A.D."/>
            <person name="Gui C."/>
            <person name="Meng S."/>
            <person name="Li G."/>
            <person name="Viehrig K."/>
            <person name="Ye F."/>
            <person name="Su P."/>
            <person name="Kiefer A.F."/>
            <person name="Nichols A."/>
            <person name="Cepeda A.J."/>
            <person name="Yan W."/>
            <person name="Fan B."/>
            <person name="Jiang Y."/>
            <person name="Adhikari A."/>
            <person name="Zheng C.-J."/>
            <person name="Schuster L."/>
            <person name="Cowan T.M."/>
            <person name="Smanski M.J."/>
            <person name="Chevrette M.G."/>
            <person name="De Carvalho L.P.S."/>
            <person name="Shen B."/>
        </authorList>
    </citation>
    <scope>NUCLEOTIDE SEQUENCE [LARGE SCALE GENOMIC DNA]</scope>
    <source>
        <strain evidence="2 3">NPDC006286</strain>
    </source>
</reference>
<feature type="region of interest" description="Disordered" evidence="1">
    <location>
        <begin position="371"/>
        <end position="394"/>
    </location>
</feature>
<dbReference type="RefSeq" id="WP_355668558.1">
    <property type="nucleotide sequence ID" value="NZ_JBEXRX010000319.1"/>
</dbReference>
<evidence type="ECO:0000313" key="2">
    <source>
        <dbReference type="EMBL" id="MEU0157095.1"/>
    </source>
</evidence>
<evidence type="ECO:0000256" key="1">
    <source>
        <dbReference type="SAM" id="MobiDB-lite"/>
    </source>
</evidence>
<organism evidence="2 3">
    <name type="scientific">Micromonospora fulviviridis</name>
    <dbReference type="NCBI Taxonomy" id="47860"/>
    <lineage>
        <taxon>Bacteria</taxon>
        <taxon>Bacillati</taxon>
        <taxon>Actinomycetota</taxon>
        <taxon>Actinomycetes</taxon>
        <taxon>Micromonosporales</taxon>
        <taxon>Micromonosporaceae</taxon>
        <taxon>Micromonospora</taxon>
    </lineage>
</organism>
<gene>
    <name evidence="2" type="ORF">ABZ071_35645</name>
</gene>
<keyword evidence="3" id="KW-1185">Reference proteome</keyword>
<dbReference type="EMBL" id="JBEXRX010000319">
    <property type="protein sequence ID" value="MEU0157095.1"/>
    <property type="molecule type" value="Genomic_DNA"/>
</dbReference>
<name>A0ABV2VWC8_9ACTN</name>
<feature type="region of interest" description="Disordered" evidence="1">
    <location>
        <begin position="1"/>
        <end position="25"/>
    </location>
</feature>